<dbReference type="GO" id="GO:0009423">
    <property type="term" value="P:chorismate biosynthetic process"/>
    <property type="evidence" value="ECO:0007669"/>
    <property type="project" value="UniProtKB-UniRule"/>
</dbReference>
<evidence type="ECO:0000313" key="10">
    <source>
        <dbReference type="EMBL" id="HCW93486.1"/>
    </source>
</evidence>
<dbReference type="InterPro" id="IPR023193">
    <property type="entry name" value="EPSP_synthase_CS"/>
</dbReference>
<dbReference type="CDD" id="cd01556">
    <property type="entry name" value="EPSP_synthase"/>
    <property type="match status" value="1"/>
</dbReference>
<dbReference type="PROSITE" id="PS00885">
    <property type="entry name" value="EPSP_SYNTHASE_2"/>
    <property type="match status" value="1"/>
</dbReference>
<dbReference type="UniPathway" id="UPA00053">
    <property type="reaction ID" value="UER00089"/>
</dbReference>
<comment type="caution">
    <text evidence="8">Lacks conserved residue(s) required for the propagation of feature annotation.</text>
</comment>
<keyword evidence="5 8" id="KW-0808">Transferase</keyword>
<comment type="caution">
    <text evidence="10">The sequence shown here is derived from an EMBL/GenBank/DDBJ whole genome shotgun (WGS) entry which is preliminary data.</text>
</comment>
<dbReference type="Gene3D" id="3.65.10.10">
    <property type="entry name" value="Enolpyruvate transferase domain"/>
    <property type="match status" value="2"/>
</dbReference>
<reference evidence="10 11" key="1">
    <citation type="journal article" date="2018" name="Nat. Biotechnol.">
        <title>A standardized bacterial taxonomy based on genome phylogeny substantially revises the tree of life.</title>
        <authorList>
            <person name="Parks D.H."/>
            <person name="Chuvochina M."/>
            <person name="Waite D.W."/>
            <person name="Rinke C."/>
            <person name="Skarshewski A."/>
            <person name="Chaumeil P.A."/>
            <person name="Hugenholtz P."/>
        </authorList>
    </citation>
    <scope>NUCLEOTIDE SEQUENCE [LARGE SCALE GENOMIC DNA]</scope>
    <source>
        <strain evidence="10">UBA8672</strain>
    </source>
</reference>
<dbReference type="PANTHER" id="PTHR21090:SF5">
    <property type="entry name" value="PENTAFUNCTIONAL AROM POLYPEPTIDE"/>
    <property type="match status" value="1"/>
</dbReference>
<comment type="function">
    <text evidence="8">Catalyzes the transfer of the enolpyruvyl moiety of phosphoenolpyruvate (PEP) to the 5-hydroxyl of shikimate-3-phosphate (S3P) to produce enolpyruvyl shikimate-3-phosphate and inorganic phosphate.</text>
</comment>
<feature type="binding site" evidence="8">
    <location>
        <position position="92"/>
    </location>
    <ligand>
        <name>phosphoenolpyruvate</name>
        <dbReference type="ChEBI" id="CHEBI:58702"/>
    </ligand>
</feature>
<feature type="binding site" evidence="8">
    <location>
        <position position="344"/>
    </location>
    <ligand>
        <name>phosphoenolpyruvate</name>
        <dbReference type="ChEBI" id="CHEBI:58702"/>
    </ligand>
</feature>
<dbReference type="NCBIfam" id="TIGR01356">
    <property type="entry name" value="aroA"/>
    <property type="match status" value="1"/>
</dbReference>
<dbReference type="GO" id="GO:0009073">
    <property type="term" value="P:aromatic amino acid family biosynthetic process"/>
    <property type="evidence" value="ECO:0007669"/>
    <property type="project" value="UniProtKB-KW"/>
</dbReference>
<dbReference type="GO" id="GO:0008652">
    <property type="term" value="P:amino acid biosynthetic process"/>
    <property type="evidence" value="ECO:0007669"/>
    <property type="project" value="UniProtKB-KW"/>
</dbReference>
<dbReference type="PANTHER" id="PTHR21090">
    <property type="entry name" value="AROM/DEHYDROQUINATE SYNTHASE"/>
    <property type="match status" value="1"/>
</dbReference>
<dbReference type="InterPro" id="IPR001986">
    <property type="entry name" value="Enolpyruvate_Tfrase_dom"/>
</dbReference>
<comment type="similarity">
    <text evidence="2 8">Belongs to the EPSP synthase family.</text>
</comment>
<feature type="binding site" evidence="8">
    <location>
        <position position="167"/>
    </location>
    <ligand>
        <name>3-phosphoshikimate</name>
        <dbReference type="ChEBI" id="CHEBI:145989"/>
    </ligand>
</feature>
<protein>
    <recommendedName>
        <fullName evidence="8">3-phosphoshikimate 1-carboxyvinyltransferase</fullName>
        <ecNumber evidence="8">2.5.1.19</ecNumber>
    </recommendedName>
    <alternativeName>
        <fullName evidence="8">5-enolpyruvylshikimate-3-phosphate synthase</fullName>
        <shortName evidence="8">EPSP synthase</shortName>
        <shortName evidence="8">EPSPS</shortName>
    </alternativeName>
</protein>
<evidence type="ECO:0000256" key="5">
    <source>
        <dbReference type="ARBA" id="ARBA00022679"/>
    </source>
</evidence>
<evidence type="ECO:0000256" key="7">
    <source>
        <dbReference type="ARBA" id="ARBA00044633"/>
    </source>
</evidence>
<evidence type="ECO:0000256" key="6">
    <source>
        <dbReference type="ARBA" id="ARBA00023141"/>
    </source>
</evidence>
<dbReference type="SUPFAM" id="SSF55205">
    <property type="entry name" value="EPT/RTPC-like"/>
    <property type="match status" value="1"/>
</dbReference>
<evidence type="ECO:0000256" key="2">
    <source>
        <dbReference type="ARBA" id="ARBA00009948"/>
    </source>
</evidence>
<feature type="binding site" evidence="8">
    <location>
        <position position="313"/>
    </location>
    <ligand>
        <name>3-phosphoshikimate</name>
        <dbReference type="ChEBI" id="CHEBI:145989"/>
    </ligand>
</feature>
<evidence type="ECO:0000256" key="3">
    <source>
        <dbReference type="ARBA" id="ARBA00022490"/>
    </source>
</evidence>
<dbReference type="InterPro" id="IPR036968">
    <property type="entry name" value="Enolpyruvate_Tfrase_sf"/>
</dbReference>
<feature type="binding site" evidence="8">
    <location>
        <position position="21"/>
    </location>
    <ligand>
        <name>3-phosphoshikimate</name>
        <dbReference type="ChEBI" id="CHEBI:145989"/>
    </ligand>
</feature>
<feature type="binding site" evidence="8">
    <location>
        <position position="120"/>
    </location>
    <ligand>
        <name>phosphoenolpyruvate</name>
        <dbReference type="ChEBI" id="CHEBI:58702"/>
    </ligand>
</feature>
<name>A0A3D5QCC1_FLESI</name>
<proteinExistence type="inferred from homology"/>
<comment type="catalytic activity">
    <reaction evidence="7">
        <text>3-phosphoshikimate + phosphoenolpyruvate = 5-O-(1-carboxyvinyl)-3-phosphoshikimate + phosphate</text>
        <dbReference type="Rhea" id="RHEA:21256"/>
        <dbReference type="ChEBI" id="CHEBI:43474"/>
        <dbReference type="ChEBI" id="CHEBI:57701"/>
        <dbReference type="ChEBI" id="CHEBI:58702"/>
        <dbReference type="ChEBI" id="CHEBI:145989"/>
        <dbReference type="EC" id="2.5.1.19"/>
    </reaction>
    <physiologicalReaction direction="left-to-right" evidence="7">
        <dbReference type="Rhea" id="RHEA:21257"/>
    </physiologicalReaction>
</comment>
<gene>
    <name evidence="8 10" type="primary">aroA</name>
    <name evidence="10" type="ORF">DHM44_07370</name>
</gene>
<comment type="subcellular location">
    <subcellularLocation>
        <location evidence="8">Cytoplasm</location>
    </subcellularLocation>
</comment>
<dbReference type="GO" id="GO:0003866">
    <property type="term" value="F:3-phosphoshikimate 1-carboxyvinyltransferase activity"/>
    <property type="evidence" value="ECO:0007669"/>
    <property type="project" value="UniProtKB-UniRule"/>
</dbReference>
<dbReference type="InterPro" id="IPR006264">
    <property type="entry name" value="EPSP_synthase"/>
</dbReference>
<dbReference type="EMBL" id="DPPF01000153">
    <property type="protein sequence ID" value="HCW93486.1"/>
    <property type="molecule type" value="Genomic_DNA"/>
</dbReference>
<dbReference type="Pfam" id="PF00275">
    <property type="entry name" value="EPSP_synthase"/>
    <property type="match status" value="1"/>
</dbReference>
<feature type="binding site" evidence="8">
    <location>
        <position position="20"/>
    </location>
    <ligand>
        <name>phosphoenolpyruvate</name>
        <dbReference type="ChEBI" id="CHEBI:58702"/>
    </ligand>
</feature>
<dbReference type="HAMAP" id="MF_00210">
    <property type="entry name" value="EPSP_synth"/>
    <property type="match status" value="1"/>
</dbReference>
<feature type="binding site" evidence="8">
    <location>
        <position position="25"/>
    </location>
    <ligand>
        <name>3-phosphoshikimate</name>
        <dbReference type="ChEBI" id="CHEBI:145989"/>
    </ligand>
</feature>
<evidence type="ECO:0000313" key="11">
    <source>
        <dbReference type="Proteomes" id="UP000262325"/>
    </source>
</evidence>
<comment type="subunit">
    <text evidence="8">Monomer.</text>
</comment>
<feature type="domain" description="Enolpyruvate transferase" evidence="9">
    <location>
        <begin position="5"/>
        <end position="420"/>
    </location>
</feature>
<dbReference type="PIRSF" id="PIRSF000505">
    <property type="entry name" value="EPSPS"/>
    <property type="match status" value="1"/>
</dbReference>
<evidence type="ECO:0000256" key="8">
    <source>
        <dbReference type="HAMAP-Rule" id="MF_00210"/>
    </source>
</evidence>
<feature type="binding site" evidence="8">
    <location>
        <position position="387"/>
    </location>
    <ligand>
        <name>phosphoenolpyruvate</name>
        <dbReference type="ChEBI" id="CHEBI:58702"/>
    </ligand>
</feature>
<feature type="active site" description="Proton acceptor" evidence="8">
    <location>
        <position position="313"/>
    </location>
</feature>
<dbReference type="InterPro" id="IPR013792">
    <property type="entry name" value="RNA3'P_cycl/enolpyr_Trfase_a/b"/>
</dbReference>
<feature type="binding site" evidence="8">
    <location>
        <position position="167"/>
    </location>
    <ligand>
        <name>phosphoenolpyruvate</name>
        <dbReference type="ChEBI" id="CHEBI:58702"/>
    </ligand>
</feature>
<keyword evidence="3 8" id="KW-0963">Cytoplasm</keyword>
<dbReference type="FunFam" id="3.65.10.10:FF:000005">
    <property type="entry name" value="3-phosphoshikimate 1-carboxyvinyltransferase"/>
    <property type="match status" value="1"/>
</dbReference>
<evidence type="ECO:0000259" key="9">
    <source>
        <dbReference type="Pfam" id="PF00275"/>
    </source>
</evidence>
<comment type="pathway">
    <text evidence="1 8">Metabolic intermediate biosynthesis; chorismate biosynthesis; chorismate from D-erythrose 4-phosphate and phosphoenolpyruvate: step 6/7.</text>
</comment>
<dbReference type="GO" id="GO:0005737">
    <property type="term" value="C:cytoplasm"/>
    <property type="evidence" value="ECO:0007669"/>
    <property type="project" value="UniProtKB-SubCell"/>
</dbReference>
<dbReference type="EC" id="2.5.1.19" evidence="8"/>
<feature type="binding site" evidence="8">
    <location>
        <position position="165"/>
    </location>
    <ligand>
        <name>3-phosphoshikimate</name>
        <dbReference type="ChEBI" id="CHEBI:145989"/>
    </ligand>
</feature>
<dbReference type="PROSITE" id="PS00104">
    <property type="entry name" value="EPSP_SYNTHASE_1"/>
    <property type="match status" value="1"/>
</dbReference>
<organism evidence="10 11">
    <name type="scientific">Flexistipes sinusarabici</name>
    <dbReference type="NCBI Taxonomy" id="2352"/>
    <lineage>
        <taxon>Bacteria</taxon>
        <taxon>Pseudomonadati</taxon>
        <taxon>Deferribacterota</taxon>
        <taxon>Deferribacteres</taxon>
        <taxon>Deferribacterales</taxon>
        <taxon>Flexistipitaceae</taxon>
        <taxon>Flexistipes</taxon>
    </lineage>
</organism>
<feature type="binding site" evidence="8">
    <location>
        <position position="340"/>
    </location>
    <ligand>
        <name>3-phosphoshikimate</name>
        <dbReference type="ChEBI" id="CHEBI:145989"/>
    </ligand>
</feature>
<sequence>MKRFEKIRSLRGEITVPPDKSVTHRGFLLSLMAEGVSYVSNPLLSRDTLSTLSAVEMLGGEVTKNADCFKIKSPGFRCFKEPSDIIDCGNSGTTARLITGVLAPQSKFFVLTGDNSLKKRPMDRVVDPLSRMGAKIYGREDNRLLPLAVTPARMFSADIKAAVKSAQVKSAVLLAASQIDGKSSYTETTPTRNHSEIMLRQFGCDLTVKNNIITVHGGGKLSPSKVRVPGDFSSSAFFLAAALMFENSEILIRNVGLNATRTGLLDVLKSFGVKFDVDLKNSEDGEPFGDISIKSQNVQGGKISGDIIANVIDEIPAIAALGLFADKPVEIRDAGELRVKESDRISALVCNLRSLGAEVQEFNDGLKISPLESVNMKAELKSFDDHRIAMVNILLSKRFGNLPIDDIACVDVSFPEFLQNIEKLEVTSC</sequence>
<evidence type="ECO:0000256" key="1">
    <source>
        <dbReference type="ARBA" id="ARBA00004811"/>
    </source>
</evidence>
<dbReference type="AlphaFoldDB" id="A0A3D5QCC1"/>
<accession>A0A3D5QCC1</accession>
<evidence type="ECO:0000256" key="4">
    <source>
        <dbReference type="ARBA" id="ARBA00022605"/>
    </source>
</evidence>
<keyword evidence="6 8" id="KW-0057">Aromatic amino acid biosynthesis</keyword>
<feature type="binding site" evidence="8">
    <location>
        <position position="20"/>
    </location>
    <ligand>
        <name>3-phosphoshikimate</name>
        <dbReference type="ChEBI" id="CHEBI:145989"/>
    </ligand>
</feature>
<dbReference type="Proteomes" id="UP000262325">
    <property type="component" value="Unassembled WGS sequence"/>
</dbReference>
<keyword evidence="4 8" id="KW-0028">Amino-acid biosynthesis</keyword>